<evidence type="ECO:0000313" key="3">
    <source>
        <dbReference type="Proteomes" id="UP000515908"/>
    </source>
</evidence>
<dbReference type="Proteomes" id="UP000515908">
    <property type="component" value="Chromosome 17"/>
</dbReference>
<keyword evidence="3" id="KW-1185">Reference proteome</keyword>
<dbReference type="EMBL" id="LR877161">
    <property type="protein sequence ID" value="CAD2220428.1"/>
    <property type="molecule type" value="Genomic_DNA"/>
</dbReference>
<gene>
    <name evidence="2" type="ORF">ADEAN_000795000</name>
</gene>
<dbReference type="AlphaFoldDB" id="A0A7G2CKN7"/>
<sequence length="91" mass="10467">MVFAAVAGILCAFFMKMPSYMLTGWEERRLSPEEKAKRRATKAPFLTQQPKMYHFYYGFVILLILVIYLPITSALSSYMSFSTPSCVPLRL</sequence>
<organism evidence="2 3">
    <name type="scientific">Angomonas deanei</name>
    <dbReference type="NCBI Taxonomy" id="59799"/>
    <lineage>
        <taxon>Eukaryota</taxon>
        <taxon>Discoba</taxon>
        <taxon>Euglenozoa</taxon>
        <taxon>Kinetoplastea</taxon>
        <taxon>Metakinetoplastina</taxon>
        <taxon>Trypanosomatida</taxon>
        <taxon>Trypanosomatidae</taxon>
        <taxon>Strigomonadinae</taxon>
        <taxon>Angomonas</taxon>
    </lineage>
</organism>
<feature type="transmembrane region" description="Helical" evidence="1">
    <location>
        <begin position="55"/>
        <end position="75"/>
    </location>
</feature>
<name>A0A7G2CKN7_9TRYP</name>
<dbReference type="VEuPathDB" id="TriTrypDB:ADEAN_000795000"/>
<proteinExistence type="predicted"/>
<protein>
    <submittedName>
        <fullName evidence="2">Uncharacterized protein</fullName>
    </submittedName>
</protein>
<keyword evidence="1" id="KW-0472">Membrane</keyword>
<evidence type="ECO:0000256" key="1">
    <source>
        <dbReference type="SAM" id="Phobius"/>
    </source>
</evidence>
<reference evidence="2 3" key="1">
    <citation type="submission" date="2020-08" db="EMBL/GenBank/DDBJ databases">
        <authorList>
            <person name="Newling K."/>
            <person name="Davey J."/>
            <person name="Forrester S."/>
        </authorList>
    </citation>
    <scope>NUCLEOTIDE SEQUENCE [LARGE SCALE GENOMIC DNA]</scope>
    <source>
        <strain evidence="3">Crithidia deanei Carvalho (ATCC PRA-265)</strain>
    </source>
</reference>
<accession>A0A7G2CKN7</accession>
<dbReference type="OrthoDB" id="10630541at2759"/>
<keyword evidence="1" id="KW-1133">Transmembrane helix</keyword>
<evidence type="ECO:0000313" key="2">
    <source>
        <dbReference type="EMBL" id="CAD2220428.1"/>
    </source>
</evidence>
<keyword evidence="1" id="KW-0812">Transmembrane</keyword>